<dbReference type="EMBL" id="JAVDYG010000001">
    <property type="protein sequence ID" value="MDR7362258.1"/>
    <property type="molecule type" value="Genomic_DNA"/>
</dbReference>
<protein>
    <recommendedName>
        <fullName evidence="3">Alpha-galactosidase</fullName>
    </recommendedName>
</protein>
<name>A0ABU2BUF9_9ACTN</name>
<evidence type="ECO:0008006" key="3">
    <source>
        <dbReference type="Google" id="ProtNLM"/>
    </source>
</evidence>
<sequence>MIDKSGEVRNPTFYYQGAHPLNVGADLSALGSPSVVVTTAKDNERKAVDAIHALGAKAYRYVQFYWAPDDEAYEGINLKTHPGWAFCRSGDAPVLGRRTGKGSQAADWHFIDANEKAVRAEILDQLRKLEAVGWDGVMFDRGGAALTSAADAHHRPVWNATSSCTSDPHQKGATFSDAYVATLGLARQAGLKVMLNYGTSPFDSRIPLRPDPKDPRCSVRGRQGCRTLDDAWAGVDLVLNEAIAFPRDQHWKETFRANRLSEKDPDHGRRTVGLLTTFTLGGPRGQNRATVYYEWARVKLFDLALAVNTGDGGCPKGGTRSGVCNRYALYPELTDAQLGEPVDEEPVSRKCVSDVRCVWSRTYEHGVVLVNVRPRPVRGLEVEIPGGTCRHVVDLFSGKRLADDACVRSVEVDLPAWGGRPLLLVDDPA</sequence>
<proteinExistence type="predicted"/>
<comment type="caution">
    <text evidence="1">The sequence shown here is derived from an EMBL/GenBank/DDBJ whole genome shotgun (WGS) entry which is preliminary data.</text>
</comment>
<organism evidence="1 2">
    <name type="scientific">Nocardioides marmoribigeumensis</name>
    <dbReference type="NCBI Taxonomy" id="433649"/>
    <lineage>
        <taxon>Bacteria</taxon>
        <taxon>Bacillati</taxon>
        <taxon>Actinomycetota</taxon>
        <taxon>Actinomycetes</taxon>
        <taxon>Propionibacteriales</taxon>
        <taxon>Nocardioidaceae</taxon>
        <taxon>Nocardioides</taxon>
    </lineage>
</organism>
<evidence type="ECO:0000313" key="1">
    <source>
        <dbReference type="EMBL" id="MDR7362258.1"/>
    </source>
</evidence>
<dbReference type="SUPFAM" id="SSF51445">
    <property type="entry name" value="(Trans)glycosidases"/>
    <property type="match status" value="1"/>
</dbReference>
<dbReference type="InterPro" id="IPR017853">
    <property type="entry name" value="GH"/>
</dbReference>
<gene>
    <name evidence="1" type="ORF">J2S63_001811</name>
</gene>
<dbReference type="RefSeq" id="WP_310301503.1">
    <property type="nucleotide sequence ID" value="NZ_BAAAPS010000008.1"/>
</dbReference>
<reference evidence="1 2" key="1">
    <citation type="submission" date="2023-07" db="EMBL/GenBank/DDBJ databases">
        <title>Sequencing the genomes of 1000 actinobacteria strains.</title>
        <authorList>
            <person name="Klenk H.-P."/>
        </authorList>
    </citation>
    <scope>NUCLEOTIDE SEQUENCE [LARGE SCALE GENOMIC DNA]</scope>
    <source>
        <strain evidence="1 2">DSM 19426</strain>
    </source>
</reference>
<evidence type="ECO:0000313" key="2">
    <source>
        <dbReference type="Proteomes" id="UP001183648"/>
    </source>
</evidence>
<dbReference type="Proteomes" id="UP001183648">
    <property type="component" value="Unassembled WGS sequence"/>
</dbReference>
<accession>A0ABU2BUF9</accession>
<keyword evidence="2" id="KW-1185">Reference proteome</keyword>